<dbReference type="EnsemblPlants" id="AVESA.00010b.r2.1AG0002080.1">
    <property type="protein sequence ID" value="AVESA.00010b.r2.1AG0002080.1.CDS.1"/>
    <property type="gene ID" value="AVESA.00010b.r2.1AG0002080"/>
</dbReference>
<accession>A0ACD5T6S7</accession>
<organism evidence="1 2">
    <name type="scientific">Avena sativa</name>
    <name type="common">Oat</name>
    <dbReference type="NCBI Taxonomy" id="4498"/>
    <lineage>
        <taxon>Eukaryota</taxon>
        <taxon>Viridiplantae</taxon>
        <taxon>Streptophyta</taxon>
        <taxon>Embryophyta</taxon>
        <taxon>Tracheophyta</taxon>
        <taxon>Spermatophyta</taxon>
        <taxon>Magnoliopsida</taxon>
        <taxon>Liliopsida</taxon>
        <taxon>Poales</taxon>
        <taxon>Poaceae</taxon>
        <taxon>BOP clade</taxon>
        <taxon>Pooideae</taxon>
        <taxon>Poodae</taxon>
        <taxon>Poeae</taxon>
        <taxon>Poeae Chloroplast Group 1 (Aveneae type)</taxon>
        <taxon>Aveninae</taxon>
        <taxon>Avena</taxon>
    </lineage>
</organism>
<name>A0ACD5T6S7_AVESA</name>
<reference evidence="1" key="2">
    <citation type="submission" date="2025-09" db="UniProtKB">
        <authorList>
            <consortium name="EnsemblPlants"/>
        </authorList>
    </citation>
    <scope>IDENTIFICATION</scope>
</reference>
<reference evidence="1" key="1">
    <citation type="submission" date="2021-05" db="EMBL/GenBank/DDBJ databases">
        <authorList>
            <person name="Scholz U."/>
            <person name="Mascher M."/>
            <person name="Fiebig A."/>
        </authorList>
    </citation>
    <scope>NUCLEOTIDE SEQUENCE [LARGE SCALE GENOMIC DNA]</scope>
</reference>
<sequence length="122" mass="13683">MQVLGDLPNLASLHLLEKSFELGNFCLSFHPRTFPSLVVLEVGLRIDYLGDVRLLKFKQGTTPKLELVKFCTSIINSESILGLPSLSSLKEVVLESFCDGFELAYLRSELAKNQNRPVLKML</sequence>
<dbReference type="Proteomes" id="UP001732700">
    <property type="component" value="Chromosome 1A"/>
</dbReference>
<evidence type="ECO:0000313" key="2">
    <source>
        <dbReference type="Proteomes" id="UP001732700"/>
    </source>
</evidence>
<keyword evidence="2" id="KW-1185">Reference proteome</keyword>
<evidence type="ECO:0000313" key="1">
    <source>
        <dbReference type="EnsemblPlants" id="AVESA.00010b.r2.1AG0002080.1.CDS.1"/>
    </source>
</evidence>
<protein>
    <submittedName>
        <fullName evidence="1">Uncharacterized protein</fullName>
    </submittedName>
</protein>
<proteinExistence type="predicted"/>